<dbReference type="PROSITE" id="PS00107">
    <property type="entry name" value="PROTEIN_KINASE_ATP"/>
    <property type="match status" value="1"/>
</dbReference>
<feature type="signal peptide" evidence="11">
    <location>
        <begin position="1"/>
        <end position="28"/>
    </location>
</feature>
<evidence type="ECO:0000313" key="14">
    <source>
        <dbReference type="Proteomes" id="UP001152320"/>
    </source>
</evidence>
<evidence type="ECO:0000256" key="6">
    <source>
        <dbReference type="ARBA" id="ARBA00022840"/>
    </source>
</evidence>
<feature type="binding site" evidence="9">
    <location>
        <position position="478"/>
    </location>
    <ligand>
        <name>ATP</name>
        <dbReference type="ChEBI" id="CHEBI:30616"/>
    </ligand>
</feature>
<keyword evidence="4 9" id="KW-0547">Nucleotide-binding</keyword>
<dbReference type="InterPro" id="IPR036116">
    <property type="entry name" value="FN3_sf"/>
</dbReference>
<dbReference type="AlphaFoldDB" id="A0A9Q1BH48"/>
<keyword evidence="10" id="KW-1133">Transmembrane helix</keyword>
<comment type="catalytic activity">
    <reaction evidence="8">
        <text>L-tyrosyl-[protein] + ATP = O-phospho-L-tyrosyl-[protein] + ADP + H(+)</text>
        <dbReference type="Rhea" id="RHEA:10596"/>
        <dbReference type="Rhea" id="RHEA-COMP:10136"/>
        <dbReference type="Rhea" id="RHEA-COMP:20101"/>
        <dbReference type="ChEBI" id="CHEBI:15378"/>
        <dbReference type="ChEBI" id="CHEBI:30616"/>
        <dbReference type="ChEBI" id="CHEBI:46858"/>
        <dbReference type="ChEBI" id="CHEBI:61978"/>
        <dbReference type="ChEBI" id="CHEBI:456216"/>
        <dbReference type="EC" id="2.7.10.1"/>
    </reaction>
</comment>
<dbReference type="GO" id="GO:0005524">
    <property type="term" value="F:ATP binding"/>
    <property type="evidence" value="ECO:0007669"/>
    <property type="project" value="UniProtKB-UniRule"/>
</dbReference>
<keyword evidence="11" id="KW-0732">Signal</keyword>
<dbReference type="GO" id="GO:0007169">
    <property type="term" value="P:cell surface receptor protein tyrosine kinase signaling pathway"/>
    <property type="evidence" value="ECO:0007669"/>
    <property type="project" value="TreeGrafter"/>
</dbReference>
<comment type="caution">
    <text evidence="13">The sequence shown here is derived from an EMBL/GenBank/DDBJ whole genome shotgun (WGS) entry which is preliminary data.</text>
</comment>
<dbReference type="GO" id="GO:0004714">
    <property type="term" value="F:transmembrane receptor protein tyrosine kinase activity"/>
    <property type="evidence" value="ECO:0007669"/>
    <property type="project" value="UniProtKB-EC"/>
</dbReference>
<keyword evidence="3" id="KW-0808">Transferase</keyword>
<feature type="chain" id="PRO_5040205539" description="receptor protein-tyrosine kinase" evidence="11">
    <location>
        <begin position="29"/>
        <end position="813"/>
    </location>
</feature>
<comment type="subcellular location">
    <subcellularLocation>
        <location evidence="1">Membrane</location>
        <topology evidence="1">Single-pass membrane protein</topology>
    </subcellularLocation>
</comment>
<keyword evidence="10" id="KW-0812">Transmembrane</keyword>
<evidence type="ECO:0000256" key="9">
    <source>
        <dbReference type="PROSITE-ProRule" id="PRU10141"/>
    </source>
</evidence>
<organism evidence="13 14">
    <name type="scientific">Holothuria leucospilota</name>
    <name type="common">Black long sea cucumber</name>
    <name type="synonym">Mertensiothuria leucospilota</name>
    <dbReference type="NCBI Taxonomy" id="206669"/>
    <lineage>
        <taxon>Eukaryota</taxon>
        <taxon>Metazoa</taxon>
        <taxon>Echinodermata</taxon>
        <taxon>Eleutherozoa</taxon>
        <taxon>Echinozoa</taxon>
        <taxon>Holothuroidea</taxon>
        <taxon>Aspidochirotacea</taxon>
        <taxon>Aspidochirotida</taxon>
        <taxon>Holothuriidae</taxon>
        <taxon>Holothuria</taxon>
    </lineage>
</organism>
<dbReference type="EC" id="2.7.10.1" evidence="2"/>
<dbReference type="CDD" id="cd00192">
    <property type="entry name" value="PTKc"/>
    <property type="match status" value="1"/>
</dbReference>
<name>A0A9Q1BH48_HOLLE</name>
<keyword evidence="6 9" id="KW-0067">ATP-binding</keyword>
<evidence type="ECO:0000313" key="13">
    <source>
        <dbReference type="EMBL" id="KAJ8024497.1"/>
    </source>
</evidence>
<dbReference type="PRINTS" id="PR00109">
    <property type="entry name" value="TYRKINASE"/>
</dbReference>
<dbReference type="PROSITE" id="PS00109">
    <property type="entry name" value="PROTEIN_KINASE_TYR"/>
    <property type="match status" value="1"/>
</dbReference>
<dbReference type="GO" id="GO:0043235">
    <property type="term" value="C:receptor complex"/>
    <property type="evidence" value="ECO:0007669"/>
    <property type="project" value="TreeGrafter"/>
</dbReference>
<dbReference type="FunFam" id="1.10.510.10:FF:000554">
    <property type="entry name" value="Predicted protein"/>
    <property type="match status" value="1"/>
</dbReference>
<keyword evidence="10" id="KW-0472">Membrane</keyword>
<evidence type="ECO:0000256" key="4">
    <source>
        <dbReference type="ARBA" id="ARBA00022741"/>
    </source>
</evidence>
<evidence type="ECO:0000256" key="7">
    <source>
        <dbReference type="ARBA" id="ARBA00023137"/>
    </source>
</evidence>
<dbReference type="PANTHER" id="PTHR24416:SF620">
    <property type="entry name" value="TYROSINE-PROTEIN KINASE RECEPTOR TORSO"/>
    <property type="match status" value="1"/>
</dbReference>
<dbReference type="InterPro" id="IPR000719">
    <property type="entry name" value="Prot_kinase_dom"/>
</dbReference>
<evidence type="ECO:0000256" key="1">
    <source>
        <dbReference type="ARBA" id="ARBA00004167"/>
    </source>
</evidence>
<accession>A0A9Q1BH48</accession>
<dbReference type="Gene3D" id="1.10.510.10">
    <property type="entry name" value="Transferase(Phosphotransferase) domain 1"/>
    <property type="match status" value="1"/>
</dbReference>
<dbReference type="Proteomes" id="UP001152320">
    <property type="component" value="Chromosome 18"/>
</dbReference>
<evidence type="ECO:0000259" key="12">
    <source>
        <dbReference type="PROSITE" id="PS50011"/>
    </source>
</evidence>
<sequence length="813" mass="92454">MGKMIEEIVKKVLVFFMCLSALQESVKSVTGNLCKSYPLQKCCTGRLEHAVNEISVKVSYSLRNIENDTDNPWRLDAHVTWDPPNSEDNFQYAVNIDYTISPEDVSKGGIAATTQGICYRPVLPYYMGYPPQTCSFLPEERWHILNGTSFDVKDLYFGFQYRFLLRTFENGLPSANLTCIYKEPFHTPDCYQTTGDEDFCRTRVTALSSAPVNLTVTNTIYTKDAFGNDTLSLMFEWQEPLLVNGNISAYTAFLTNWNGKEDVGSPTVQVIWVDNSDLSNSSSVANLRYRILYTGFVLKEEFLRIVIYPIVDLNNEIFLRVSGTTRGTPAKMVFDPKEFLPETTTEMSSIAPQTAKTTEGEENTPFLSETVTLVLISGSLLLAIVISILLIIALAKYCGMKFNKPVTEQVFLPFHETHIVTHENKQSLVEPIFRGKEIFDYNNIEEQEIIGNGQYGVVIKGRALLSGKEKWIDVAIKKPKQAYTSGEILEDFKNEIRLMLELGNHPHIISVLGCCTIDQPYYLITDFMEYGDLLHFLQKCYDVQNNPPDPIYKVETLQQLQISHQIASGMDYVAGTRFFHGDLAARNILVGKDLWVKITDFGLTDSLYQKGYTRLNASKRRPYKWYGPEAIERQYCTLKTDIWSYGVVLWEIFTLGRETPYHGMTVQEVLWRLKRGYRLSQPSGCPATIYGLMQACWENDPDQRPSFGEILHCVEYILIKMGDQTNYILASIDDISEEDSSTDSWKSSLLNRIASLEDNLDNNFSSGYSSNTVFSDQSFETNSDYVATNESFVMEPILDEDFYDEDSVGDGYI</sequence>
<keyword evidence="7" id="KW-0829">Tyrosine-protein kinase</keyword>
<evidence type="ECO:0000256" key="3">
    <source>
        <dbReference type="ARBA" id="ARBA00022679"/>
    </source>
</evidence>
<dbReference type="PROSITE" id="PS50011">
    <property type="entry name" value="PROTEIN_KINASE_DOM"/>
    <property type="match status" value="1"/>
</dbReference>
<dbReference type="SUPFAM" id="SSF49265">
    <property type="entry name" value="Fibronectin type III"/>
    <property type="match status" value="1"/>
</dbReference>
<dbReference type="Gene3D" id="3.30.200.20">
    <property type="entry name" value="Phosphorylase Kinase, domain 1"/>
    <property type="match status" value="1"/>
</dbReference>
<reference evidence="13" key="1">
    <citation type="submission" date="2021-10" db="EMBL/GenBank/DDBJ databases">
        <title>Tropical sea cucumber genome reveals ecological adaptation and Cuvierian tubules defense mechanism.</title>
        <authorList>
            <person name="Chen T."/>
        </authorList>
    </citation>
    <scope>NUCLEOTIDE SEQUENCE</scope>
    <source>
        <strain evidence="13">Nanhai2018</strain>
        <tissue evidence="13">Muscle</tissue>
    </source>
</reference>
<evidence type="ECO:0000256" key="2">
    <source>
        <dbReference type="ARBA" id="ARBA00011902"/>
    </source>
</evidence>
<evidence type="ECO:0000256" key="10">
    <source>
        <dbReference type="SAM" id="Phobius"/>
    </source>
</evidence>
<dbReference type="InterPro" id="IPR017441">
    <property type="entry name" value="Protein_kinase_ATP_BS"/>
</dbReference>
<dbReference type="PANTHER" id="PTHR24416">
    <property type="entry name" value="TYROSINE-PROTEIN KINASE RECEPTOR"/>
    <property type="match status" value="1"/>
</dbReference>
<dbReference type="InterPro" id="IPR011009">
    <property type="entry name" value="Kinase-like_dom_sf"/>
</dbReference>
<dbReference type="SUPFAM" id="SSF56112">
    <property type="entry name" value="Protein kinase-like (PK-like)"/>
    <property type="match status" value="1"/>
</dbReference>
<dbReference type="InterPro" id="IPR001245">
    <property type="entry name" value="Ser-Thr/Tyr_kinase_cat_dom"/>
</dbReference>
<protein>
    <recommendedName>
        <fullName evidence="2">receptor protein-tyrosine kinase</fullName>
        <ecNumber evidence="2">2.7.10.1</ecNumber>
    </recommendedName>
</protein>
<dbReference type="InterPro" id="IPR050122">
    <property type="entry name" value="RTK"/>
</dbReference>
<dbReference type="InterPro" id="IPR008266">
    <property type="entry name" value="Tyr_kinase_AS"/>
</dbReference>
<feature type="transmembrane region" description="Helical" evidence="10">
    <location>
        <begin position="373"/>
        <end position="395"/>
    </location>
</feature>
<dbReference type="GO" id="GO:0005886">
    <property type="term" value="C:plasma membrane"/>
    <property type="evidence" value="ECO:0007669"/>
    <property type="project" value="TreeGrafter"/>
</dbReference>
<dbReference type="Pfam" id="PF07714">
    <property type="entry name" value="PK_Tyr_Ser-Thr"/>
    <property type="match status" value="1"/>
</dbReference>
<feature type="domain" description="Protein kinase" evidence="12">
    <location>
        <begin position="444"/>
        <end position="717"/>
    </location>
</feature>
<keyword evidence="14" id="KW-1185">Reference proteome</keyword>
<dbReference type="EMBL" id="JAIZAY010000018">
    <property type="protein sequence ID" value="KAJ8024497.1"/>
    <property type="molecule type" value="Genomic_DNA"/>
</dbReference>
<evidence type="ECO:0000256" key="5">
    <source>
        <dbReference type="ARBA" id="ARBA00022777"/>
    </source>
</evidence>
<evidence type="ECO:0000256" key="8">
    <source>
        <dbReference type="ARBA" id="ARBA00051243"/>
    </source>
</evidence>
<dbReference type="OrthoDB" id="4062651at2759"/>
<keyword evidence="13" id="KW-0675">Receptor</keyword>
<proteinExistence type="predicted"/>
<keyword evidence="5" id="KW-0418">Kinase</keyword>
<gene>
    <name evidence="13" type="ORF">HOLleu_34420</name>
</gene>
<evidence type="ECO:0000256" key="11">
    <source>
        <dbReference type="SAM" id="SignalP"/>
    </source>
</evidence>